<dbReference type="EMBL" id="PEIB01000017">
    <property type="protein sequence ID" value="RXJ72623.1"/>
    <property type="molecule type" value="Genomic_DNA"/>
</dbReference>
<comment type="caution">
    <text evidence="4">The sequence shown here is derived from an EMBL/GenBank/DDBJ whole genome shotgun (WGS) entry which is preliminary data.</text>
</comment>
<keyword evidence="3" id="KW-0812">Transmembrane</keyword>
<dbReference type="AlphaFoldDB" id="A0A4Q0YPW1"/>
<evidence type="ECO:0000256" key="1">
    <source>
        <dbReference type="SAM" id="Coils"/>
    </source>
</evidence>
<feature type="transmembrane region" description="Helical" evidence="3">
    <location>
        <begin position="60"/>
        <end position="78"/>
    </location>
</feature>
<name>A0A4Q0YPW1_9GAMM</name>
<evidence type="ECO:0000256" key="3">
    <source>
        <dbReference type="SAM" id="Phobius"/>
    </source>
</evidence>
<evidence type="ECO:0000313" key="4">
    <source>
        <dbReference type="EMBL" id="RXJ72623.1"/>
    </source>
</evidence>
<gene>
    <name evidence="4" type="ORF">CS022_14330</name>
</gene>
<dbReference type="RefSeq" id="WP_129122845.1">
    <property type="nucleotide sequence ID" value="NZ_PEIB01000017.1"/>
</dbReference>
<proteinExistence type="predicted"/>
<keyword evidence="3" id="KW-0472">Membrane</keyword>
<organism evidence="4 5">
    <name type="scientific">Veronia nyctiphanis</name>
    <dbReference type="NCBI Taxonomy" id="1278244"/>
    <lineage>
        <taxon>Bacteria</taxon>
        <taxon>Pseudomonadati</taxon>
        <taxon>Pseudomonadota</taxon>
        <taxon>Gammaproteobacteria</taxon>
        <taxon>Vibrionales</taxon>
        <taxon>Vibrionaceae</taxon>
        <taxon>Veronia</taxon>
    </lineage>
</organism>
<feature type="compositionally biased region" description="Polar residues" evidence="2">
    <location>
        <begin position="9"/>
        <end position="44"/>
    </location>
</feature>
<feature type="coiled-coil region" evidence="1">
    <location>
        <begin position="84"/>
        <end position="150"/>
    </location>
</feature>
<accession>A0A4Q0YPW1</accession>
<feature type="compositionally biased region" description="Basic and acidic residues" evidence="2">
    <location>
        <begin position="48"/>
        <end position="57"/>
    </location>
</feature>
<sequence length="396" mass="43635">MTDNKNTKDSGTNKPETTNTSNKKQNVKPTESTQKNNDSSTIKGTQAEPEKAKEGKGGKALGVIAIVLVLAMGGGLYYHGHMQSDKMNANVSALAKQIDSLKSELSTNTENARQALASATQKQNHQQTIIEQQAQTIESLQTALADMKGRRPNDWLLAEADYLVKQAGRKLWLEHDVMSATSLMQTADRRIAELNDPSLTPVRKALANDITALKAIKRIDRDGIVLRLAGLQQQISGLPLANAVLPKAEEAAAPVVSNSVNDWQDNLKASLNEFVGQFVTYRKRDGSVIPLLTPTQTFRLQENVKTKLDQAITAVYREQGRLYNESLTMAEDWIKRFYNLDAASTQSVLAELEQLNLQTVEVNYPEKLSSQTLISDLVADRLQRNLAHVDGEDDGL</sequence>
<dbReference type="Pfam" id="PF04375">
    <property type="entry name" value="HemX"/>
    <property type="match status" value="1"/>
</dbReference>
<reference evidence="4 5" key="1">
    <citation type="submission" date="2017-10" db="EMBL/GenBank/DDBJ databases">
        <title>Nyctiphanis sp. nov., isolated from the stomach of the euphausiid Nyctiphanes simplex (Hansen, 1911) in the Gulf of California.</title>
        <authorList>
            <person name="Gomez-Gil B."/>
            <person name="Aguilar-Mendez M."/>
            <person name="Lopez-Cortes A."/>
            <person name="Gomez-Gutierrez J."/>
            <person name="Roque A."/>
            <person name="Lang E."/>
            <person name="Gonzalez-Castillo A."/>
        </authorList>
    </citation>
    <scope>NUCLEOTIDE SEQUENCE [LARGE SCALE GENOMIC DNA]</scope>
    <source>
        <strain evidence="4 5">CAIM 600</strain>
    </source>
</reference>
<dbReference type="OrthoDB" id="5739852at2"/>
<dbReference type="PANTHER" id="PTHR38043:SF1">
    <property type="entry name" value="PROTEIN HEMX"/>
    <property type="match status" value="1"/>
</dbReference>
<keyword evidence="5" id="KW-1185">Reference proteome</keyword>
<evidence type="ECO:0000256" key="2">
    <source>
        <dbReference type="SAM" id="MobiDB-lite"/>
    </source>
</evidence>
<dbReference type="PANTHER" id="PTHR38043">
    <property type="entry name" value="PROTEIN HEMX"/>
    <property type="match status" value="1"/>
</dbReference>
<evidence type="ECO:0000313" key="5">
    <source>
        <dbReference type="Proteomes" id="UP000290287"/>
    </source>
</evidence>
<keyword evidence="1" id="KW-0175">Coiled coil</keyword>
<feature type="region of interest" description="Disordered" evidence="2">
    <location>
        <begin position="1"/>
        <end position="57"/>
    </location>
</feature>
<keyword evidence="3" id="KW-1133">Transmembrane helix</keyword>
<dbReference type="Proteomes" id="UP000290287">
    <property type="component" value="Unassembled WGS sequence"/>
</dbReference>
<protein>
    <submittedName>
        <fullName evidence="4">Heme biosynthesis operon protein HemX</fullName>
    </submittedName>
</protein>
<dbReference type="InterPro" id="IPR007470">
    <property type="entry name" value="HemX"/>
</dbReference>